<dbReference type="AlphaFoldDB" id="A0A6A4GUJ7"/>
<evidence type="ECO:0000313" key="2">
    <source>
        <dbReference type="Proteomes" id="UP000799118"/>
    </source>
</evidence>
<dbReference type="Proteomes" id="UP000799118">
    <property type="component" value="Unassembled WGS sequence"/>
</dbReference>
<evidence type="ECO:0000313" key="1">
    <source>
        <dbReference type="EMBL" id="KAE9389116.1"/>
    </source>
</evidence>
<proteinExistence type="predicted"/>
<protein>
    <submittedName>
        <fullName evidence="1">Uncharacterized protein</fullName>
    </submittedName>
</protein>
<sequence>MGEHTRKPQQRNKSRTALPGLHAMLRMEDVFGPVETAVVHCDAMSTDGRRLKCRAMEAAVPSALKQHKFEDSGQFHPVASGSGSGRVDSHLSELLKLTIHGFQNEPIKEVEESTQMSAAEIQVDMAEIITRTRRKRYQTLDEPMRQWAPYRNEYLAEMLRAEGRGDRNKNFCYACGCLDREHAPVFCCISGYFSKDLVCEECCRKHHWNRPLDIVEVHIQKCASSLFTDIGLDLAVEWIIL</sequence>
<name>A0A6A4GUJ7_9AGAR</name>
<gene>
    <name evidence="1" type="ORF">BT96DRAFT_1003594</name>
</gene>
<keyword evidence="2" id="KW-1185">Reference proteome</keyword>
<dbReference type="EMBL" id="ML769712">
    <property type="protein sequence ID" value="KAE9389116.1"/>
    <property type="molecule type" value="Genomic_DNA"/>
</dbReference>
<accession>A0A6A4GUJ7</accession>
<dbReference type="OrthoDB" id="3068178at2759"/>
<reference evidence="1" key="1">
    <citation type="journal article" date="2019" name="Environ. Microbiol.">
        <title>Fungal ecological strategies reflected in gene transcription - a case study of two litter decomposers.</title>
        <authorList>
            <person name="Barbi F."/>
            <person name="Kohler A."/>
            <person name="Barry K."/>
            <person name="Baskaran P."/>
            <person name="Daum C."/>
            <person name="Fauchery L."/>
            <person name="Ihrmark K."/>
            <person name="Kuo A."/>
            <person name="LaButti K."/>
            <person name="Lipzen A."/>
            <person name="Morin E."/>
            <person name="Grigoriev I.V."/>
            <person name="Henrissat B."/>
            <person name="Lindahl B."/>
            <person name="Martin F."/>
        </authorList>
    </citation>
    <scope>NUCLEOTIDE SEQUENCE</scope>
    <source>
        <strain evidence="1">JB14</strain>
    </source>
</reference>
<organism evidence="1 2">
    <name type="scientific">Gymnopus androsaceus JB14</name>
    <dbReference type="NCBI Taxonomy" id="1447944"/>
    <lineage>
        <taxon>Eukaryota</taxon>
        <taxon>Fungi</taxon>
        <taxon>Dikarya</taxon>
        <taxon>Basidiomycota</taxon>
        <taxon>Agaricomycotina</taxon>
        <taxon>Agaricomycetes</taxon>
        <taxon>Agaricomycetidae</taxon>
        <taxon>Agaricales</taxon>
        <taxon>Marasmiineae</taxon>
        <taxon>Omphalotaceae</taxon>
        <taxon>Gymnopus</taxon>
    </lineage>
</organism>